<dbReference type="EMBL" id="CVQH01026559">
    <property type="protein sequence ID" value="CRK40772.1"/>
    <property type="molecule type" value="Genomic_DNA"/>
</dbReference>
<feature type="domain" description="Amidase" evidence="1">
    <location>
        <begin position="9"/>
        <end position="54"/>
    </location>
</feature>
<dbReference type="InterPro" id="IPR036928">
    <property type="entry name" value="AS_sf"/>
</dbReference>
<evidence type="ECO:0000313" key="3">
    <source>
        <dbReference type="EMBL" id="CRK40772.1"/>
    </source>
</evidence>
<dbReference type="SUPFAM" id="SSF75304">
    <property type="entry name" value="Amidase signature (AS) enzymes"/>
    <property type="match status" value="1"/>
</dbReference>
<name>A0A0G4KN77_VERLO</name>
<protein>
    <recommendedName>
        <fullName evidence="1">Amidase domain-containing protein</fullName>
    </recommendedName>
</protein>
<dbReference type="EMBL" id="CVQI01002040">
    <property type="protein sequence ID" value="CRK11219.1"/>
    <property type="molecule type" value="Genomic_DNA"/>
</dbReference>
<reference evidence="4 5" key="1">
    <citation type="submission" date="2015-05" db="EMBL/GenBank/DDBJ databases">
        <authorList>
            <person name="Fogelqvist Johan"/>
        </authorList>
    </citation>
    <scope>NUCLEOTIDE SEQUENCE [LARGE SCALE GENOMIC DNA]</scope>
    <source>
        <strain evidence="3">VL1</strain>
        <strain evidence="2">VL2</strain>
    </source>
</reference>
<feature type="non-terminal residue" evidence="2">
    <location>
        <position position="55"/>
    </location>
</feature>
<organism evidence="2 5">
    <name type="scientific">Verticillium longisporum</name>
    <name type="common">Verticillium dahliae var. longisporum</name>
    <dbReference type="NCBI Taxonomy" id="100787"/>
    <lineage>
        <taxon>Eukaryota</taxon>
        <taxon>Fungi</taxon>
        <taxon>Dikarya</taxon>
        <taxon>Ascomycota</taxon>
        <taxon>Pezizomycotina</taxon>
        <taxon>Sordariomycetes</taxon>
        <taxon>Hypocreomycetidae</taxon>
        <taxon>Glomerellales</taxon>
        <taxon>Plectosphaerellaceae</taxon>
        <taxon>Verticillium</taxon>
    </lineage>
</organism>
<evidence type="ECO:0000313" key="2">
    <source>
        <dbReference type="EMBL" id="CRK11219.1"/>
    </source>
</evidence>
<dbReference type="PANTHER" id="PTHR42678:SF37">
    <property type="entry name" value="AMIDASE C869.01-RELATED"/>
    <property type="match status" value="1"/>
</dbReference>
<dbReference type="STRING" id="100787.A0A0G4KN77"/>
<dbReference type="Gene3D" id="3.90.1300.10">
    <property type="entry name" value="Amidase signature (AS) domain"/>
    <property type="match status" value="1"/>
</dbReference>
<dbReference type="PANTHER" id="PTHR42678">
    <property type="entry name" value="AMIDASE"/>
    <property type="match status" value="1"/>
</dbReference>
<dbReference type="Proteomes" id="UP000044602">
    <property type="component" value="Unassembled WGS sequence"/>
</dbReference>
<evidence type="ECO:0000313" key="4">
    <source>
        <dbReference type="Proteomes" id="UP000044602"/>
    </source>
</evidence>
<evidence type="ECO:0000313" key="5">
    <source>
        <dbReference type="Proteomes" id="UP000045706"/>
    </source>
</evidence>
<dbReference type="AlphaFoldDB" id="A0A0G4KN77"/>
<gene>
    <name evidence="3" type="ORF">BN1708_020717</name>
    <name evidence="2" type="ORF">BN1723_020990</name>
</gene>
<accession>A0A0G4KN77</accession>
<proteinExistence type="predicted"/>
<evidence type="ECO:0000259" key="1">
    <source>
        <dbReference type="Pfam" id="PF01425"/>
    </source>
</evidence>
<dbReference type="InterPro" id="IPR023631">
    <property type="entry name" value="Amidase_dom"/>
</dbReference>
<dbReference type="Pfam" id="PF01425">
    <property type="entry name" value="Amidase"/>
    <property type="match status" value="1"/>
</dbReference>
<dbReference type="Proteomes" id="UP000045706">
    <property type="component" value="Unassembled WGS sequence"/>
</dbReference>
<keyword evidence="4" id="KW-1185">Reference proteome</keyword>
<sequence length="55" mass="5404">MRSNNYSEGYSARGGQVRSAYNLTVNPGGSSSGSAVGVGSNAIAFSLGTETDGSG</sequence>